<dbReference type="Proteomes" id="UP001401887">
    <property type="component" value="Unassembled WGS sequence"/>
</dbReference>
<evidence type="ECO:0000313" key="2">
    <source>
        <dbReference type="Proteomes" id="UP001401887"/>
    </source>
</evidence>
<proteinExistence type="predicted"/>
<reference evidence="1 2" key="1">
    <citation type="submission" date="2024-02" db="EMBL/GenBank/DDBJ databases">
        <title>Deinococcus carri NBRC 110142.</title>
        <authorList>
            <person name="Ichikawa N."/>
            <person name="Katano-Makiyama Y."/>
            <person name="Hidaka K."/>
        </authorList>
    </citation>
    <scope>NUCLEOTIDE SEQUENCE [LARGE SCALE GENOMIC DNA]</scope>
    <source>
        <strain evidence="1 2">NBRC 110142</strain>
    </source>
</reference>
<protein>
    <submittedName>
        <fullName evidence="1">Uncharacterized protein</fullName>
    </submittedName>
</protein>
<keyword evidence="2" id="KW-1185">Reference proteome</keyword>
<accession>A0ABP9WBG4</accession>
<evidence type="ECO:0000313" key="1">
    <source>
        <dbReference type="EMBL" id="GAA5514371.1"/>
    </source>
</evidence>
<name>A0ABP9WBG4_9DEIO</name>
<dbReference type="RefSeq" id="WP_345466982.1">
    <property type="nucleotide sequence ID" value="NZ_BAABRP010000017.1"/>
</dbReference>
<gene>
    <name evidence="1" type="ORF">Dcar01_03126</name>
</gene>
<sequence>MNPRPTRPLPTRPAGYVELARYSSLGRFWAYLGGAERAGRAVTLVRGDAPELCRRRVGGYALPGAALLLDTARVLQSLEDGFETHPALLALLGGDPGPLRAELNAHFELRLDFVLAFTAARDLIARPEFKYVPLVRGLSDLPATLPLPARRLGRDEVHLLVQRGCGLA</sequence>
<organism evidence="1 2">
    <name type="scientific">Deinococcus carri</name>
    <dbReference type="NCBI Taxonomy" id="1211323"/>
    <lineage>
        <taxon>Bacteria</taxon>
        <taxon>Thermotogati</taxon>
        <taxon>Deinococcota</taxon>
        <taxon>Deinococci</taxon>
        <taxon>Deinococcales</taxon>
        <taxon>Deinococcaceae</taxon>
        <taxon>Deinococcus</taxon>
    </lineage>
</organism>
<comment type="caution">
    <text evidence="1">The sequence shown here is derived from an EMBL/GenBank/DDBJ whole genome shotgun (WGS) entry which is preliminary data.</text>
</comment>
<dbReference type="EMBL" id="BAABRP010000017">
    <property type="protein sequence ID" value="GAA5514371.1"/>
    <property type="molecule type" value="Genomic_DNA"/>
</dbReference>